<sequence length="198" mass="23295">MERKVLQHKSPCYIEKTEKNVVDLKTSHYHSSIKEGRQQYDKVWAVPVQERTRKSLAREDYAECIKYSYASINIGKELNYPEVRMHEQYTAAAISFYNLGHIFDCLLIMKKALALRQDKELNSLYIKTASIFAKKEFALGFENIKNDKIRDAIKHFKRSCMFQRKRIGCHLRLSSCYSQLGNKKIARKYLKMVTTKII</sequence>
<proteinExistence type="predicted"/>
<evidence type="ECO:0000313" key="2">
    <source>
        <dbReference type="WBParaSite" id="RSKR_0001030340.1"/>
    </source>
</evidence>
<name>A0AC35UDG1_9BILA</name>
<dbReference type="WBParaSite" id="RSKR_0001030340.1">
    <property type="protein sequence ID" value="RSKR_0001030340.1"/>
    <property type="gene ID" value="RSKR_0001030340"/>
</dbReference>
<accession>A0AC35UDG1</accession>
<evidence type="ECO:0000313" key="1">
    <source>
        <dbReference type="Proteomes" id="UP000095286"/>
    </source>
</evidence>
<organism evidence="1 2">
    <name type="scientific">Rhabditophanes sp. KR3021</name>
    <dbReference type="NCBI Taxonomy" id="114890"/>
    <lineage>
        <taxon>Eukaryota</taxon>
        <taxon>Metazoa</taxon>
        <taxon>Ecdysozoa</taxon>
        <taxon>Nematoda</taxon>
        <taxon>Chromadorea</taxon>
        <taxon>Rhabditida</taxon>
        <taxon>Tylenchina</taxon>
        <taxon>Panagrolaimomorpha</taxon>
        <taxon>Strongyloidoidea</taxon>
        <taxon>Alloionematidae</taxon>
        <taxon>Rhabditophanes</taxon>
    </lineage>
</organism>
<reference evidence="2" key="1">
    <citation type="submission" date="2016-11" db="UniProtKB">
        <authorList>
            <consortium name="WormBaseParasite"/>
        </authorList>
    </citation>
    <scope>IDENTIFICATION</scope>
    <source>
        <strain evidence="2">KR3021</strain>
    </source>
</reference>
<dbReference type="Proteomes" id="UP000095286">
    <property type="component" value="Unplaced"/>
</dbReference>
<protein>
    <submittedName>
        <fullName evidence="2">TPR_REGION domain-containing protein</fullName>
    </submittedName>
</protein>